<evidence type="ECO:0000313" key="1">
    <source>
        <dbReference type="EMBL" id="MFC3960626.1"/>
    </source>
</evidence>
<gene>
    <name evidence="1" type="ORF">ACFO0B_01340</name>
</gene>
<keyword evidence="2" id="KW-1185">Reference proteome</keyword>
<comment type="caution">
    <text evidence="1">The sequence shown here is derived from an EMBL/GenBank/DDBJ whole genome shotgun (WGS) entry which is preliminary data.</text>
</comment>
<name>A0ABV8DKZ9_9NOCA</name>
<sequence>MGAWDFGPFDNDHAGDWSARLHHAEPGDREALLRGALTEAADTTGYLDNDEATAAVAAAAVVASTLPGGTPVTSAYGPTFLTEGGTLDIGEGTPELAVRALERVLGPDSEWVELWADGGGDTAQHPAFVSVHELLAVLRR</sequence>
<dbReference type="EMBL" id="JBHSAX010000002">
    <property type="protein sequence ID" value="MFC3960626.1"/>
    <property type="molecule type" value="Genomic_DNA"/>
</dbReference>
<dbReference type="Pfam" id="PF14078">
    <property type="entry name" value="DUF4259"/>
    <property type="match status" value="1"/>
</dbReference>
<organism evidence="1 2">
    <name type="scientific">Nocardia jiangsuensis</name>
    <dbReference type="NCBI Taxonomy" id="1691563"/>
    <lineage>
        <taxon>Bacteria</taxon>
        <taxon>Bacillati</taxon>
        <taxon>Actinomycetota</taxon>
        <taxon>Actinomycetes</taxon>
        <taxon>Mycobacteriales</taxon>
        <taxon>Nocardiaceae</taxon>
        <taxon>Nocardia</taxon>
    </lineage>
</organism>
<evidence type="ECO:0000313" key="2">
    <source>
        <dbReference type="Proteomes" id="UP001595696"/>
    </source>
</evidence>
<reference evidence="2" key="1">
    <citation type="journal article" date="2019" name="Int. J. Syst. Evol. Microbiol.">
        <title>The Global Catalogue of Microorganisms (GCM) 10K type strain sequencing project: providing services to taxonomists for standard genome sequencing and annotation.</title>
        <authorList>
            <consortium name="The Broad Institute Genomics Platform"/>
            <consortium name="The Broad Institute Genome Sequencing Center for Infectious Disease"/>
            <person name="Wu L."/>
            <person name="Ma J."/>
        </authorList>
    </citation>
    <scope>NUCLEOTIDE SEQUENCE [LARGE SCALE GENOMIC DNA]</scope>
    <source>
        <strain evidence="2">CGMCC 4.7330</strain>
    </source>
</reference>
<accession>A0ABV8DKZ9</accession>
<proteinExistence type="predicted"/>
<dbReference type="Proteomes" id="UP001595696">
    <property type="component" value="Unassembled WGS sequence"/>
</dbReference>
<dbReference type="InterPro" id="IPR025355">
    <property type="entry name" value="DUF4259"/>
</dbReference>
<dbReference type="RefSeq" id="WP_378610394.1">
    <property type="nucleotide sequence ID" value="NZ_JBHSAX010000002.1"/>
</dbReference>
<protein>
    <submittedName>
        <fullName evidence="1">DUF4259 domain-containing protein</fullName>
    </submittedName>
</protein>